<dbReference type="InterPro" id="IPR055148">
    <property type="entry name" value="ZW10_C_2"/>
</dbReference>
<dbReference type="GO" id="GO:0006888">
    <property type="term" value="P:endoplasmic reticulum to Golgi vesicle-mediated transport"/>
    <property type="evidence" value="ECO:0007669"/>
    <property type="project" value="TreeGrafter"/>
</dbReference>
<dbReference type="OrthoDB" id="534815at2759"/>
<evidence type="ECO:0000259" key="1">
    <source>
        <dbReference type="Pfam" id="PF20665"/>
    </source>
</evidence>
<evidence type="ECO:0008006" key="6">
    <source>
        <dbReference type="Google" id="ProtNLM"/>
    </source>
</evidence>
<dbReference type="InterPro" id="IPR048344">
    <property type="entry name" value="Zw10_middle"/>
</dbReference>
<dbReference type="Pfam" id="PF20665">
    <property type="entry name" value="Zw10_middle"/>
    <property type="match status" value="1"/>
</dbReference>
<evidence type="ECO:0000259" key="2">
    <source>
        <dbReference type="Pfam" id="PF20666"/>
    </source>
</evidence>
<dbReference type="Proteomes" id="UP000494165">
    <property type="component" value="Unassembled WGS sequence"/>
</dbReference>
<dbReference type="AlphaFoldDB" id="A0A8S1DFA9"/>
<evidence type="ECO:0000259" key="3">
    <source>
        <dbReference type="Pfam" id="PF22766"/>
    </source>
</evidence>
<name>A0A8S1DFA9_9INSE</name>
<dbReference type="GO" id="GO:1990423">
    <property type="term" value="C:RZZ complex"/>
    <property type="evidence" value="ECO:0007669"/>
    <property type="project" value="TreeGrafter"/>
</dbReference>
<evidence type="ECO:0000313" key="4">
    <source>
        <dbReference type="EMBL" id="CAB3379430.1"/>
    </source>
</evidence>
<dbReference type="Gene3D" id="1.10.357.150">
    <property type="match status" value="1"/>
</dbReference>
<dbReference type="Pfam" id="PF22766">
    <property type="entry name" value="ZW10_C2"/>
    <property type="match status" value="1"/>
</dbReference>
<sequence length="704" mass="79451">MSIVAEILSSRGKLEFDDVSAKLVAVQDAVDASVEQAKSFLSSKQKQFRLQQENNSRTLLELQKLSKTMESLKVRIETQTKADIQNTSRELKTLSDGLRKASFKANCMVELQELEHSLKSVQHLSKSQSFYSAAEISMKMLQVAKVQKEIEPEVMKAVKTEAIIAHQQLLHELDSVWKESLVCQHDEDGLILVKVVPQPLPELVSALQLTGNLYNLQTFANRLIDLPISAAMKKTTNYEVGQGQVTMTVENDNLPTVVDVLERLAMIFEVLNVPINKEEESLLKPLGAEISDQFCSMFIEEVLRKSVPATAEERTNFVLHVSQKIEDMHSFLLSAGFLNESQKAIMDYVQNIDLHFINKSCERYLNKTREIIYKDLHNTFELAIEESKAPEIVDEDQSFSSLSSNTTKFPKCAISMSARELLELVQEILNESSASSGMKAERLYLTARNALEMYCNLAPIHHKKYLDSLPQQAAIFHNNCMYLAHQLILLGPHFSTILSRTLQLQSITFFDIVVKLRKTACQVFLAQMQAQKKQLVELLRESEITQIGESDNLPVKTEKCVRQCLRQMEVLQHVCQPVLPEEIYNKAVGALINSLVEEMIVRVCSVEDIPANAASDLVMVCSLVIDKAPRILTDSNKIHQYVKRWRSFEELLHVLGGNLATIEARWAHKNGPLAQEFSAGQVKQLIKALFQNTARRAAVLANIE</sequence>
<protein>
    <recommendedName>
        <fullName evidence="6">Centromere/kinetochore protein zw10 homolog</fullName>
    </recommendedName>
</protein>
<dbReference type="Pfam" id="PF20666">
    <property type="entry name" value="ZW10_C"/>
    <property type="match status" value="1"/>
</dbReference>
<gene>
    <name evidence="4" type="ORF">CLODIP_2_CD04766</name>
</gene>
<dbReference type="InterPro" id="IPR048343">
    <property type="entry name" value="ZW10_C"/>
</dbReference>
<feature type="domain" description="Centromere/kinetochore protein zw10 C-terminal" evidence="2">
    <location>
        <begin position="409"/>
        <end position="537"/>
    </location>
</feature>
<feature type="domain" description="Centromere/kinetochore protein zw10 middle" evidence="1">
    <location>
        <begin position="247"/>
        <end position="372"/>
    </location>
</feature>
<proteinExistence type="predicted"/>
<reference evidence="4 5" key="1">
    <citation type="submission" date="2020-04" db="EMBL/GenBank/DDBJ databases">
        <authorList>
            <person name="Alioto T."/>
            <person name="Alioto T."/>
            <person name="Gomez Garrido J."/>
        </authorList>
    </citation>
    <scope>NUCLEOTIDE SEQUENCE [LARGE SCALE GENOMIC DNA]</scope>
</reference>
<feature type="domain" description="ZW10 C-terminal helical" evidence="3">
    <location>
        <begin position="559"/>
        <end position="703"/>
    </location>
</feature>
<keyword evidence="5" id="KW-1185">Reference proteome</keyword>
<dbReference type="InterPro" id="IPR046362">
    <property type="entry name" value="Zw10/DSL1_C_sf"/>
</dbReference>
<dbReference type="PANTHER" id="PTHR12205">
    <property type="entry name" value="CENTROMERE/KINETOCHORE PROTEIN ZW10"/>
    <property type="match status" value="1"/>
</dbReference>
<dbReference type="EMBL" id="CADEPI010000186">
    <property type="protein sequence ID" value="CAB3379430.1"/>
    <property type="molecule type" value="Genomic_DNA"/>
</dbReference>
<comment type="caution">
    <text evidence="4">The sequence shown here is derived from an EMBL/GenBank/DDBJ whole genome shotgun (WGS) entry which is preliminary data.</text>
</comment>
<dbReference type="PANTHER" id="PTHR12205:SF0">
    <property type="entry name" value="CENTROMERE_KINETOCHORE PROTEIN ZW10 HOMOLOG"/>
    <property type="match status" value="1"/>
</dbReference>
<dbReference type="GO" id="GO:0005737">
    <property type="term" value="C:cytoplasm"/>
    <property type="evidence" value="ECO:0007669"/>
    <property type="project" value="GOC"/>
</dbReference>
<accession>A0A8S1DFA9</accession>
<dbReference type="GO" id="GO:0007094">
    <property type="term" value="P:mitotic spindle assembly checkpoint signaling"/>
    <property type="evidence" value="ECO:0007669"/>
    <property type="project" value="TreeGrafter"/>
</dbReference>
<evidence type="ECO:0000313" key="5">
    <source>
        <dbReference type="Proteomes" id="UP000494165"/>
    </source>
</evidence>
<organism evidence="4 5">
    <name type="scientific">Cloeon dipterum</name>
    <dbReference type="NCBI Taxonomy" id="197152"/>
    <lineage>
        <taxon>Eukaryota</taxon>
        <taxon>Metazoa</taxon>
        <taxon>Ecdysozoa</taxon>
        <taxon>Arthropoda</taxon>
        <taxon>Hexapoda</taxon>
        <taxon>Insecta</taxon>
        <taxon>Pterygota</taxon>
        <taxon>Palaeoptera</taxon>
        <taxon>Ephemeroptera</taxon>
        <taxon>Pisciforma</taxon>
        <taxon>Baetidae</taxon>
        <taxon>Cloeon</taxon>
    </lineage>
</organism>